<evidence type="ECO:0000313" key="2">
    <source>
        <dbReference type="Proteomes" id="UP000694409"/>
    </source>
</evidence>
<dbReference type="Proteomes" id="UP000694409">
    <property type="component" value="Unassembled WGS sequence"/>
</dbReference>
<organism evidence="1 2">
    <name type="scientific">Serinus canaria</name>
    <name type="common">Island canary</name>
    <name type="synonym">Fringilla canaria</name>
    <dbReference type="NCBI Taxonomy" id="9135"/>
    <lineage>
        <taxon>Eukaryota</taxon>
        <taxon>Metazoa</taxon>
        <taxon>Chordata</taxon>
        <taxon>Craniata</taxon>
        <taxon>Vertebrata</taxon>
        <taxon>Euteleostomi</taxon>
        <taxon>Archelosauria</taxon>
        <taxon>Archosauria</taxon>
        <taxon>Dinosauria</taxon>
        <taxon>Saurischia</taxon>
        <taxon>Theropoda</taxon>
        <taxon>Coelurosauria</taxon>
        <taxon>Aves</taxon>
        <taxon>Neognathae</taxon>
        <taxon>Neoaves</taxon>
        <taxon>Telluraves</taxon>
        <taxon>Australaves</taxon>
        <taxon>Passeriformes</taxon>
        <taxon>Passeroidea</taxon>
        <taxon>Fringillidae</taxon>
        <taxon>Carduelinae</taxon>
        <taxon>Serinus</taxon>
    </lineage>
</organism>
<dbReference type="AlphaFoldDB" id="A0A8C9UG79"/>
<accession>A0A8C9UG79</accession>
<sequence length="191" mass="20796">MGGNLNTAARFCSWKPGEAGWIFGVTPVPRADLWHWYFREGQNLVRVACTVSLGCSVPACVCRPMDSQGFAATVLAEEHSAAGHSWGKYPWTVLQVTPGGNIPAQCCRSLLGEISLHSAAGHSWGKYPWKMCSWVQRGRSLQQNSPGFSVSIFPDPSSHRAHNALSFHWPGSPSHPASPETLLVSRAARKD</sequence>
<protein>
    <submittedName>
        <fullName evidence="1">Uncharacterized protein</fullName>
    </submittedName>
</protein>
<proteinExistence type="predicted"/>
<evidence type="ECO:0000313" key="1">
    <source>
        <dbReference type="Ensembl" id="ENSSCAP00000019456.1"/>
    </source>
</evidence>
<dbReference type="Ensembl" id="ENSSCAT00000021727.1">
    <property type="protein sequence ID" value="ENSSCAP00000019456.1"/>
    <property type="gene ID" value="ENSSCAG00000014050.1"/>
</dbReference>
<reference evidence="1" key="1">
    <citation type="submission" date="2025-08" db="UniProtKB">
        <authorList>
            <consortium name="Ensembl"/>
        </authorList>
    </citation>
    <scope>IDENTIFICATION</scope>
</reference>
<keyword evidence="2" id="KW-1185">Reference proteome</keyword>
<name>A0A8C9UG79_SERCA</name>
<reference evidence="1" key="2">
    <citation type="submission" date="2025-09" db="UniProtKB">
        <authorList>
            <consortium name="Ensembl"/>
        </authorList>
    </citation>
    <scope>IDENTIFICATION</scope>
</reference>